<evidence type="ECO:0000256" key="1">
    <source>
        <dbReference type="ARBA" id="ARBA00006700"/>
    </source>
</evidence>
<dbReference type="SUPFAM" id="SSF54189">
    <property type="entry name" value="Ribosomal proteins S24e, L23 and L15e"/>
    <property type="match status" value="1"/>
</dbReference>
<dbReference type="EMBL" id="NKXO01000025">
    <property type="protein sequence ID" value="PKQ68309.1"/>
    <property type="molecule type" value="Genomic_DNA"/>
</dbReference>
<evidence type="ECO:0000313" key="6">
    <source>
        <dbReference type="Proteomes" id="UP000233387"/>
    </source>
</evidence>
<protein>
    <recommendedName>
        <fullName evidence="4">Large ribosomal subunit protein uL23</fullName>
    </recommendedName>
</protein>
<dbReference type="PANTHER" id="PTHR11620">
    <property type="entry name" value="60S RIBOSOMAL PROTEIN L23A"/>
    <property type="match status" value="1"/>
</dbReference>
<reference evidence="5 6" key="1">
    <citation type="submission" date="2017-06" db="EMBL/GenBank/DDBJ databases">
        <title>Raineya orbicola gen. nov., sp. nov. a slightly thermophilic bacterium of the phylum Bacteroidetes and the description of Raineyaceae fam. nov.</title>
        <authorList>
            <person name="Albuquerque L."/>
            <person name="Polonia A.R.M."/>
            <person name="Barroso C."/>
            <person name="Froufe H.J.C."/>
            <person name="Lage O."/>
            <person name="Lobo-Da-Cunha A."/>
            <person name="Egas C."/>
            <person name="Da Costa M.S."/>
        </authorList>
    </citation>
    <scope>NUCLEOTIDE SEQUENCE [LARGE SCALE GENOMIC DNA]</scope>
    <source>
        <strain evidence="5 6">SPSPC-11</strain>
    </source>
</reference>
<proteinExistence type="inferred from homology"/>
<dbReference type="Pfam" id="PF00276">
    <property type="entry name" value="Ribosomal_L23"/>
    <property type="match status" value="1"/>
</dbReference>
<dbReference type="GO" id="GO:0006412">
    <property type="term" value="P:translation"/>
    <property type="evidence" value="ECO:0007669"/>
    <property type="project" value="UniProtKB-UniRule"/>
</dbReference>
<organism evidence="5 6">
    <name type="scientific">Raineya orbicola</name>
    <dbReference type="NCBI Taxonomy" id="2016530"/>
    <lineage>
        <taxon>Bacteria</taxon>
        <taxon>Pseudomonadati</taxon>
        <taxon>Bacteroidota</taxon>
        <taxon>Cytophagia</taxon>
        <taxon>Cytophagales</taxon>
        <taxon>Raineyaceae</taxon>
        <taxon>Raineya</taxon>
    </lineage>
</organism>
<dbReference type="AlphaFoldDB" id="A0A2N3IDD6"/>
<evidence type="ECO:0000313" key="5">
    <source>
        <dbReference type="EMBL" id="PKQ68309.1"/>
    </source>
</evidence>
<evidence type="ECO:0000256" key="3">
    <source>
        <dbReference type="ARBA" id="ARBA00023274"/>
    </source>
</evidence>
<dbReference type="GO" id="GO:0019843">
    <property type="term" value="F:rRNA binding"/>
    <property type="evidence" value="ECO:0007669"/>
    <property type="project" value="UniProtKB-UniRule"/>
</dbReference>
<keyword evidence="6" id="KW-1185">Reference proteome</keyword>
<comment type="subunit">
    <text evidence="4">Part of the 50S ribosomal subunit. Contacts protein L29, and trigger factor when it is bound to the ribosome.</text>
</comment>
<keyword evidence="3 4" id="KW-0687">Ribonucleoprotein</keyword>
<dbReference type="Gene3D" id="3.30.70.330">
    <property type="match status" value="1"/>
</dbReference>
<dbReference type="InterPro" id="IPR012678">
    <property type="entry name" value="Ribosomal_uL23/eL15/eS24_sf"/>
</dbReference>
<dbReference type="GO" id="GO:1990904">
    <property type="term" value="C:ribonucleoprotein complex"/>
    <property type="evidence" value="ECO:0007669"/>
    <property type="project" value="UniProtKB-KW"/>
</dbReference>
<dbReference type="InterPro" id="IPR013025">
    <property type="entry name" value="Ribosomal_uL23-like"/>
</dbReference>
<comment type="caution">
    <text evidence="5">The sequence shown here is derived from an EMBL/GenBank/DDBJ whole genome shotgun (WGS) entry which is preliminary data.</text>
</comment>
<keyword evidence="4" id="KW-0694">RNA-binding</keyword>
<comment type="similarity">
    <text evidence="1 4">Belongs to the universal ribosomal protein uL23 family.</text>
</comment>
<keyword evidence="4" id="KW-0699">rRNA-binding</keyword>
<evidence type="ECO:0000256" key="4">
    <source>
        <dbReference type="HAMAP-Rule" id="MF_01369"/>
    </source>
</evidence>
<comment type="function">
    <text evidence="4">One of the early assembly proteins it binds 23S rRNA. One of the proteins that surrounds the polypeptide exit tunnel on the outside of the ribosome. Forms the main docking site for trigger factor binding to the ribosome.</text>
</comment>
<dbReference type="GO" id="GO:0005840">
    <property type="term" value="C:ribosome"/>
    <property type="evidence" value="ECO:0007669"/>
    <property type="project" value="UniProtKB-KW"/>
</dbReference>
<evidence type="ECO:0000256" key="2">
    <source>
        <dbReference type="ARBA" id="ARBA00022980"/>
    </source>
</evidence>
<name>A0A2N3IDD6_9BACT</name>
<dbReference type="HAMAP" id="MF_01369_B">
    <property type="entry name" value="Ribosomal_uL23_B"/>
    <property type="match status" value="1"/>
</dbReference>
<dbReference type="NCBIfam" id="NF004363">
    <property type="entry name" value="PRK05738.2-4"/>
    <property type="match status" value="1"/>
</dbReference>
<sequence>MKTILKKAVIGEKAAGLHDKGIYTFIVDKKANKVEIKNEIERIYGVTVESVNTLRYGGKPKVRYTKTNVLSGRTQAYKKALVRVAEGDFIDVYGNG</sequence>
<gene>
    <name evidence="4" type="primary">rplW</name>
    <name evidence="5" type="ORF">Rain11_1673</name>
</gene>
<keyword evidence="2 4" id="KW-0689">Ribosomal protein</keyword>
<dbReference type="Proteomes" id="UP000233387">
    <property type="component" value="Unassembled WGS sequence"/>
</dbReference>
<dbReference type="OrthoDB" id="9797862at2"/>
<dbReference type="RefSeq" id="WP_101358943.1">
    <property type="nucleotide sequence ID" value="NZ_NKXO01000025.1"/>
</dbReference>
<dbReference type="GO" id="GO:0003735">
    <property type="term" value="F:structural constituent of ribosome"/>
    <property type="evidence" value="ECO:0007669"/>
    <property type="project" value="InterPro"/>
</dbReference>
<dbReference type="InterPro" id="IPR012677">
    <property type="entry name" value="Nucleotide-bd_a/b_plait_sf"/>
</dbReference>
<accession>A0A2N3IDD6</accession>